<dbReference type="GO" id="GO:0016020">
    <property type="term" value="C:membrane"/>
    <property type="evidence" value="ECO:0007669"/>
    <property type="project" value="InterPro"/>
</dbReference>
<sequence length="298" mass="31755">MPSSNTSSALLSVFAGAICISFSAIFAKLASTSPDVSAFYRTFIGGSCLLILSLFQCREAIFILLKKHFGMLCLGGVLLTLDLTAWHRSINILGPGVGTILVNFQVFFLAVAGWIFFKERITVRFALAVPLALAGLCMLIGITLDNLLTSEFSGIGLGLAAALWLAFYTLIVRHIQVRSPKISPIAVVALVSLASAASMGIFFIWNSTSIVIPTATDGIWLFLYGLVSQATGWLLISRGLPNISTSQAGLTILIMPTLSFIWDILFFARPAGIMELAGGILALTAIWLGTSSQAGAKE</sequence>
<feature type="domain" description="EamA" evidence="2">
    <location>
        <begin position="153"/>
        <end position="288"/>
    </location>
</feature>
<feature type="transmembrane region" description="Helical" evidence="1">
    <location>
        <begin position="184"/>
        <end position="206"/>
    </location>
</feature>
<dbReference type="PANTHER" id="PTHR22911">
    <property type="entry name" value="ACYL-MALONYL CONDENSING ENZYME-RELATED"/>
    <property type="match status" value="1"/>
</dbReference>
<dbReference type="RefSeq" id="WP_020001929.1">
    <property type="nucleotide sequence ID" value="NZ_CP192219.1"/>
</dbReference>
<reference evidence="3 4" key="1">
    <citation type="submission" date="2016-11" db="EMBL/GenBank/DDBJ databases">
        <authorList>
            <person name="Varghese N."/>
            <person name="Submissions S."/>
        </authorList>
    </citation>
    <scope>NUCLEOTIDE SEQUENCE [LARGE SCALE GENOMIC DNA]</scope>
    <source>
        <strain evidence="3 4">DSM 17919</strain>
    </source>
</reference>
<name>A0A8G2FH16_9BACT</name>
<feature type="transmembrane region" description="Helical" evidence="1">
    <location>
        <begin position="69"/>
        <end position="86"/>
    </location>
</feature>
<accession>A0A8G2FH16</accession>
<dbReference type="SUPFAM" id="SSF103481">
    <property type="entry name" value="Multidrug resistance efflux transporter EmrE"/>
    <property type="match status" value="2"/>
</dbReference>
<dbReference type="Proteomes" id="UP000184001">
    <property type="component" value="Unassembled WGS sequence"/>
</dbReference>
<evidence type="ECO:0000259" key="2">
    <source>
        <dbReference type="Pfam" id="PF00892"/>
    </source>
</evidence>
<comment type="caution">
    <text evidence="3">The sequence shown here is derived from an EMBL/GenBank/DDBJ whole genome shotgun (WGS) entry which is preliminary data.</text>
</comment>
<dbReference type="Pfam" id="PF00892">
    <property type="entry name" value="EamA"/>
    <property type="match status" value="2"/>
</dbReference>
<keyword evidence="1" id="KW-0472">Membrane</keyword>
<dbReference type="InterPro" id="IPR037185">
    <property type="entry name" value="EmrE-like"/>
</dbReference>
<feature type="transmembrane region" description="Helical" evidence="1">
    <location>
        <begin position="123"/>
        <end position="142"/>
    </location>
</feature>
<dbReference type="InterPro" id="IPR000620">
    <property type="entry name" value="EamA_dom"/>
</dbReference>
<feature type="transmembrane region" description="Helical" evidence="1">
    <location>
        <begin position="218"/>
        <end position="236"/>
    </location>
</feature>
<feature type="transmembrane region" description="Helical" evidence="1">
    <location>
        <begin position="39"/>
        <end position="57"/>
    </location>
</feature>
<protein>
    <submittedName>
        <fullName evidence="3">EamA-like transporter family protein</fullName>
    </submittedName>
</protein>
<organism evidence="3 4">
    <name type="scientific">Halodesulfovibrio aestuarii</name>
    <dbReference type="NCBI Taxonomy" id="126333"/>
    <lineage>
        <taxon>Bacteria</taxon>
        <taxon>Pseudomonadati</taxon>
        <taxon>Thermodesulfobacteriota</taxon>
        <taxon>Desulfovibrionia</taxon>
        <taxon>Desulfovibrionales</taxon>
        <taxon>Desulfovibrionaceae</taxon>
        <taxon>Halodesulfovibrio</taxon>
    </lineage>
</organism>
<evidence type="ECO:0000313" key="3">
    <source>
        <dbReference type="EMBL" id="SHI73147.1"/>
    </source>
</evidence>
<feature type="domain" description="EamA" evidence="2">
    <location>
        <begin position="9"/>
        <end position="140"/>
    </location>
</feature>
<dbReference type="EMBL" id="FQZR01000002">
    <property type="protein sequence ID" value="SHI73147.1"/>
    <property type="molecule type" value="Genomic_DNA"/>
</dbReference>
<keyword evidence="1" id="KW-0812">Transmembrane</keyword>
<proteinExistence type="predicted"/>
<feature type="transmembrane region" description="Helical" evidence="1">
    <location>
        <begin position="273"/>
        <end position="290"/>
    </location>
</feature>
<keyword evidence="1" id="KW-1133">Transmembrane helix</keyword>
<feature type="transmembrane region" description="Helical" evidence="1">
    <location>
        <begin position="154"/>
        <end position="172"/>
    </location>
</feature>
<evidence type="ECO:0000313" key="4">
    <source>
        <dbReference type="Proteomes" id="UP000184001"/>
    </source>
</evidence>
<feature type="transmembrane region" description="Helical" evidence="1">
    <location>
        <begin position="248"/>
        <end position="267"/>
    </location>
</feature>
<gene>
    <name evidence="3" type="ORF">SAMN05660830_00804</name>
</gene>
<dbReference type="AlphaFoldDB" id="A0A8G2FH16"/>
<evidence type="ECO:0000256" key="1">
    <source>
        <dbReference type="SAM" id="Phobius"/>
    </source>
</evidence>
<feature type="transmembrane region" description="Helical" evidence="1">
    <location>
        <begin position="92"/>
        <end position="116"/>
    </location>
</feature>